<accession>A0A517YVD7</accession>
<organism evidence="1 2">
    <name type="scientific">Poriferisphaera corsica</name>
    <dbReference type="NCBI Taxonomy" id="2528020"/>
    <lineage>
        <taxon>Bacteria</taxon>
        <taxon>Pseudomonadati</taxon>
        <taxon>Planctomycetota</taxon>
        <taxon>Phycisphaerae</taxon>
        <taxon>Phycisphaerales</taxon>
        <taxon>Phycisphaeraceae</taxon>
        <taxon>Poriferisphaera</taxon>
    </lineage>
</organism>
<protein>
    <submittedName>
        <fullName evidence="1">Uncharacterized protein</fullName>
    </submittedName>
</protein>
<sequence length="218" mass="24749">MKRKVIASVVTLFIVSGLVAALYLPSYGQDDDNDMDKAMQNEQRDGMMMQQDDMDGAMMDDDMRGRMGRHGMRHDGKMDDQGMMMRRGMGMGMDRNKMMGGKMGMMDGKWGKGQMCNWGFITWYLKVGQMYLNIVDQYTEVADDQDKASVSAILGSEKLFDTQEAYAAYLEHCLPDAPNDTVKRAIQMKLTEIYGKSDDPQMKEKATDIVHKLITQQD</sequence>
<reference evidence="1 2" key="1">
    <citation type="submission" date="2019-02" db="EMBL/GenBank/DDBJ databases">
        <title>Deep-cultivation of Planctomycetes and their phenomic and genomic characterization uncovers novel biology.</title>
        <authorList>
            <person name="Wiegand S."/>
            <person name="Jogler M."/>
            <person name="Boedeker C."/>
            <person name="Pinto D."/>
            <person name="Vollmers J."/>
            <person name="Rivas-Marin E."/>
            <person name="Kohn T."/>
            <person name="Peeters S.H."/>
            <person name="Heuer A."/>
            <person name="Rast P."/>
            <person name="Oberbeckmann S."/>
            <person name="Bunk B."/>
            <person name="Jeske O."/>
            <person name="Meyerdierks A."/>
            <person name="Storesund J.E."/>
            <person name="Kallscheuer N."/>
            <person name="Luecker S."/>
            <person name="Lage O.M."/>
            <person name="Pohl T."/>
            <person name="Merkel B.J."/>
            <person name="Hornburger P."/>
            <person name="Mueller R.-W."/>
            <person name="Bruemmer F."/>
            <person name="Labrenz M."/>
            <person name="Spormann A.M."/>
            <person name="Op den Camp H."/>
            <person name="Overmann J."/>
            <person name="Amann R."/>
            <person name="Jetten M.S.M."/>
            <person name="Mascher T."/>
            <person name="Medema M.H."/>
            <person name="Devos D.P."/>
            <person name="Kaster A.-K."/>
            <person name="Ovreas L."/>
            <person name="Rohde M."/>
            <person name="Galperin M.Y."/>
            <person name="Jogler C."/>
        </authorList>
    </citation>
    <scope>NUCLEOTIDE SEQUENCE [LARGE SCALE GENOMIC DNA]</scope>
    <source>
        <strain evidence="1 2">KS4</strain>
    </source>
</reference>
<evidence type="ECO:0000313" key="2">
    <source>
        <dbReference type="Proteomes" id="UP000317369"/>
    </source>
</evidence>
<gene>
    <name evidence="1" type="ORF">KS4_22580</name>
</gene>
<dbReference type="RefSeq" id="WP_145077843.1">
    <property type="nucleotide sequence ID" value="NZ_CP036425.1"/>
</dbReference>
<dbReference type="EMBL" id="CP036425">
    <property type="protein sequence ID" value="QDU34195.1"/>
    <property type="molecule type" value="Genomic_DNA"/>
</dbReference>
<evidence type="ECO:0000313" key="1">
    <source>
        <dbReference type="EMBL" id="QDU34195.1"/>
    </source>
</evidence>
<dbReference type="Proteomes" id="UP000317369">
    <property type="component" value="Chromosome"/>
</dbReference>
<keyword evidence="2" id="KW-1185">Reference proteome</keyword>
<dbReference type="KEGG" id="pcor:KS4_22580"/>
<name>A0A517YVD7_9BACT</name>
<dbReference type="AlphaFoldDB" id="A0A517YVD7"/>
<proteinExistence type="predicted"/>